<dbReference type="EMBL" id="JAVRHY010000006">
    <property type="protein sequence ID" value="MDT0618485.1"/>
    <property type="molecule type" value="Genomic_DNA"/>
</dbReference>
<name>A0ABU3B8Y2_9GAMM</name>
<evidence type="ECO:0000313" key="3">
    <source>
        <dbReference type="Proteomes" id="UP001259982"/>
    </source>
</evidence>
<evidence type="ECO:0000256" key="1">
    <source>
        <dbReference type="SAM" id="Phobius"/>
    </source>
</evidence>
<dbReference type="RefSeq" id="WP_311658606.1">
    <property type="nucleotide sequence ID" value="NZ_JAVRHY010000006.1"/>
</dbReference>
<protein>
    <submittedName>
        <fullName evidence="2">Uncharacterized protein</fullName>
    </submittedName>
</protein>
<feature type="transmembrane region" description="Helical" evidence="1">
    <location>
        <begin position="95"/>
        <end position="117"/>
    </location>
</feature>
<gene>
    <name evidence="2" type="ORF">RM531_08345</name>
</gene>
<organism evidence="2 3">
    <name type="scientific">Spectribacter acetivorans</name>
    <dbReference type="NCBI Taxonomy" id="3075603"/>
    <lineage>
        <taxon>Bacteria</taxon>
        <taxon>Pseudomonadati</taxon>
        <taxon>Pseudomonadota</taxon>
        <taxon>Gammaproteobacteria</taxon>
        <taxon>Salinisphaerales</taxon>
        <taxon>Salinisphaeraceae</taxon>
        <taxon>Spectribacter</taxon>
    </lineage>
</organism>
<proteinExistence type="predicted"/>
<feature type="transmembrane region" description="Helical" evidence="1">
    <location>
        <begin position="54"/>
        <end position="83"/>
    </location>
</feature>
<keyword evidence="1" id="KW-0472">Membrane</keyword>
<sequence>MSATRLTGADQFWFWVTWILLALLGLAGFFPIALREWSPEVGQWSPGAYQWLQWTMSGVGWVLVLGFSLGAMCAVASMFRVAWRGKGAPLVGRRVWWMWYVAVMGTGGYAAGAANLIDVDTQLKLVRANVISVEDGQVRIDGAMPKDLDERLLRLLSRSDRVDTLRLGGNEGGIANSLDTSYAVLIGAGVEQVIVDGGCASSCAFLAGFFDRVVLEGEGRLGYHDLTNTVGVDGEKRETVRAMILGMMSEGRGVPRSLLDERLLQGVDMHWPKKSWLLDQGLIDGCVDSGKTVVCE</sequence>
<comment type="caution">
    <text evidence="2">The sequence shown here is derived from an EMBL/GenBank/DDBJ whole genome shotgun (WGS) entry which is preliminary data.</text>
</comment>
<keyword evidence="3" id="KW-1185">Reference proteome</keyword>
<accession>A0ABU3B8Y2</accession>
<feature type="transmembrane region" description="Helical" evidence="1">
    <location>
        <begin position="12"/>
        <end position="34"/>
    </location>
</feature>
<evidence type="ECO:0000313" key="2">
    <source>
        <dbReference type="EMBL" id="MDT0618485.1"/>
    </source>
</evidence>
<reference evidence="2 3" key="1">
    <citation type="submission" date="2023-09" db="EMBL/GenBank/DDBJ databases">
        <authorList>
            <person name="Rey-Velasco X."/>
        </authorList>
    </citation>
    <scope>NUCLEOTIDE SEQUENCE [LARGE SCALE GENOMIC DNA]</scope>
    <source>
        <strain evidence="2 3">P385</strain>
    </source>
</reference>
<keyword evidence="1" id="KW-0812">Transmembrane</keyword>
<dbReference type="Proteomes" id="UP001259982">
    <property type="component" value="Unassembled WGS sequence"/>
</dbReference>
<keyword evidence="1" id="KW-1133">Transmembrane helix</keyword>